<dbReference type="GO" id="GO:0030976">
    <property type="term" value="F:thiamine pyrophosphate binding"/>
    <property type="evidence" value="ECO:0007669"/>
    <property type="project" value="InterPro"/>
</dbReference>
<keyword evidence="3" id="KW-0456">Lyase</keyword>
<dbReference type="Pfam" id="PF02775">
    <property type="entry name" value="TPP_enzyme_C"/>
    <property type="match status" value="1"/>
</dbReference>
<dbReference type="GO" id="GO:0032923">
    <property type="term" value="P:organic phosphonate biosynthetic process"/>
    <property type="evidence" value="ECO:0007669"/>
    <property type="project" value="InterPro"/>
</dbReference>
<dbReference type="FunFam" id="3.40.50.970:FF:000101">
    <property type="entry name" value="Putative phosphonopyruvate decarboxylase"/>
    <property type="match status" value="1"/>
</dbReference>
<dbReference type="AlphaFoldDB" id="A0A5J4REW0"/>
<dbReference type="EMBL" id="SNRY01001265">
    <property type="protein sequence ID" value="KAA6332252.1"/>
    <property type="molecule type" value="Genomic_DNA"/>
</dbReference>
<dbReference type="InterPro" id="IPR051818">
    <property type="entry name" value="TPP_dependent_decarboxylase"/>
</dbReference>
<evidence type="ECO:0000259" key="5">
    <source>
        <dbReference type="Pfam" id="PF02776"/>
    </source>
</evidence>
<dbReference type="PANTHER" id="PTHR42818">
    <property type="entry name" value="SULFOPYRUVATE DECARBOXYLASE SUBUNIT ALPHA"/>
    <property type="match status" value="1"/>
</dbReference>
<keyword evidence="2" id="KW-0786">Thiamine pyrophosphate</keyword>
<dbReference type="Gene3D" id="3.40.50.970">
    <property type="match status" value="2"/>
</dbReference>
<organism evidence="6">
    <name type="scientific">termite gut metagenome</name>
    <dbReference type="NCBI Taxonomy" id="433724"/>
    <lineage>
        <taxon>unclassified sequences</taxon>
        <taxon>metagenomes</taxon>
        <taxon>organismal metagenomes</taxon>
    </lineage>
</organism>
<dbReference type="GO" id="GO:0033980">
    <property type="term" value="F:phosphonopyruvate decarboxylase activity"/>
    <property type="evidence" value="ECO:0007669"/>
    <property type="project" value="InterPro"/>
</dbReference>
<dbReference type="SUPFAM" id="SSF52518">
    <property type="entry name" value="Thiamin diphosphate-binding fold (THDP-binding)"/>
    <property type="match status" value="2"/>
</dbReference>
<name>A0A5J4REW0_9ZZZZ</name>
<evidence type="ECO:0000259" key="4">
    <source>
        <dbReference type="Pfam" id="PF02775"/>
    </source>
</evidence>
<gene>
    <name evidence="6" type="ORF">EZS27_019224</name>
</gene>
<dbReference type="Pfam" id="PF02776">
    <property type="entry name" value="TPP_enzyme_N"/>
    <property type="match status" value="1"/>
</dbReference>
<reference evidence="6" key="1">
    <citation type="submission" date="2019-03" db="EMBL/GenBank/DDBJ databases">
        <title>Single cell metagenomics reveals metabolic interactions within the superorganism composed of flagellate Streblomastix strix and complex community of Bacteroidetes bacteria on its surface.</title>
        <authorList>
            <person name="Treitli S.C."/>
            <person name="Kolisko M."/>
            <person name="Husnik F."/>
            <person name="Keeling P."/>
            <person name="Hampl V."/>
        </authorList>
    </citation>
    <scope>NUCLEOTIDE SEQUENCE</scope>
    <source>
        <strain evidence="6">STM</strain>
    </source>
</reference>
<keyword evidence="1" id="KW-0210">Decarboxylase</keyword>
<protein>
    <submittedName>
        <fullName evidence="6">Pyruvate dehydrogenase</fullName>
        <ecNumber evidence="6">1.2.5.1</ecNumber>
    </submittedName>
</protein>
<dbReference type="InterPro" id="IPR012001">
    <property type="entry name" value="Thiamin_PyroP_enz_TPP-bd_dom"/>
</dbReference>
<dbReference type="GO" id="GO:0052737">
    <property type="term" value="F:pyruvate dehydrogenase (quinone) activity"/>
    <property type="evidence" value="ECO:0007669"/>
    <property type="project" value="UniProtKB-EC"/>
</dbReference>
<evidence type="ECO:0000256" key="2">
    <source>
        <dbReference type="ARBA" id="ARBA00023052"/>
    </source>
</evidence>
<accession>A0A5J4REW0</accession>
<evidence type="ECO:0000256" key="1">
    <source>
        <dbReference type="ARBA" id="ARBA00022793"/>
    </source>
</evidence>
<proteinExistence type="predicted"/>
<dbReference type="CDD" id="cd03371">
    <property type="entry name" value="TPP_PpyrDC"/>
    <property type="match status" value="1"/>
</dbReference>
<dbReference type="InterPro" id="IPR029061">
    <property type="entry name" value="THDP-binding"/>
</dbReference>
<dbReference type="EC" id="1.2.5.1" evidence="6"/>
<feature type="domain" description="Thiamine pyrophosphate enzyme TPP-binding" evidence="4">
    <location>
        <begin position="209"/>
        <end position="346"/>
    </location>
</feature>
<dbReference type="InterPro" id="IPR011766">
    <property type="entry name" value="TPP_enzyme_TPP-bd"/>
</dbReference>
<evidence type="ECO:0000256" key="3">
    <source>
        <dbReference type="ARBA" id="ARBA00023239"/>
    </source>
</evidence>
<dbReference type="FunFam" id="3.40.50.970:FF:000100">
    <property type="entry name" value="Putative phosphonopyruvate decarboxylase"/>
    <property type="match status" value="1"/>
</dbReference>
<dbReference type="NCBIfam" id="TIGR03297">
    <property type="entry name" value="Ppyr-DeCO2ase"/>
    <property type="match status" value="1"/>
</dbReference>
<dbReference type="InterPro" id="IPR017684">
    <property type="entry name" value="Phosphono-pyrv_decarboxylase"/>
</dbReference>
<feature type="domain" description="Thiamine pyrophosphate enzyme N-terminal TPP-binding" evidence="5">
    <location>
        <begin position="5"/>
        <end position="113"/>
    </location>
</feature>
<sequence length="377" mass="41713">MLSPKYFIKTLKKNNIEFFTGVPDSLLKNICAYISDHFVTQNNIIAANEGAAIGLAAGYYMATGKIPVVYMQNSGLGNTINPLLSLTDKEVYNIPLILLVGWRGEPGIKDEPQHIKQGKVTIPLLDTIGINNIVLSKKEEIFKEQLETALDHIKKTKEPFAFVVQKDVFDDYKLKREGVDNKSLMSRESAIQVVLDSMTDTDIVVSTTGMISRELFEYRELKKQGHEKDFLTVGSMGHASQIALSIALQKSERKVFCFDGDGAALMHMGSMATIGSIKPKNYVHIVFNNGAHDSVGGQPTVGLRIKFPQVALSCGYTLAISVEDESLLKESLTEINFLEGPVFFEIKVKKGARKNLGRPTTSPVENKNNFMDFLSKA</sequence>
<keyword evidence="6" id="KW-0670">Pyruvate</keyword>
<keyword evidence="6" id="KW-0560">Oxidoreductase</keyword>
<dbReference type="CDD" id="cd07035">
    <property type="entry name" value="TPP_PYR_POX_like"/>
    <property type="match status" value="1"/>
</dbReference>
<comment type="caution">
    <text evidence="6">The sequence shown here is derived from an EMBL/GenBank/DDBJ whole genome shotgun (WGS) entry which is preliminary data.</text>
</comment>
<dbReference type="PANTHER" id="PTHR42818:SF1">
    <property type="entry name" value="SULFOPYRUVATE DECARBOXYLASE"/>
    <property type="match status" value="1"/>
</dbReference>
<evidence type="ECO:0000313" key="6">
    <source>
        <dbReference type="EMBL" id="KAA6332252.1"/>
    </source>
</evidence>